<organism evidence="3 4">
    <name type="scientific">Tagetes erecta</name>
    <name type="common">African marigold</name>
    <dbReference type="NCBI Taxonomy" id="13708"/>
    <lineage>
        <taxon>Eukaryota</taxon>
        <taxon>Viridiplantae</taxon>
        <taxon>Streptophyta</taxon>
        <taxon>Embryophyta</taxon>
        <taxon>Tracheophyta</taxon>
        <taxon>Spermatophyta</taxon>
        <taxon>Magnoliopsida</taxon>
        <taxon>eudicotyledons</taxon>
        <taxon>Gunneridae</taxon>
        <taxon>Pentapetalae</taxon>
        <taxon>asterids</taxon>
        <taxon>campanulids</taxon>
        <taxon>Asterales</taxon>
        <taxon>Asteraceae</taxon>
        <taxon>Asteroideae</taxon>
        <taxon>Heliantheae alliance</taxon>
        <taxon>Tageteae</taxon>
        <taxon>Tagetes</taxon>
    </lineage>
</organism>
<evidence type="ECO:0000313" key="4">
    <source>
        <dbReference type="Proteomes" id="UP001229421"/>
    </source>
</evidence>
<reference evidence="3" key="1">
    <citation type="journal article" date="2023" name="bioRxiv">
        <title>Improved chromosome-level genome assembly for marigold (Tagetes erecta).</title>
        <authorList>
            <person name="Jiang F."/>
            <person name="Yuan L."/>
            <person name="Wang S."/>
            <person name="Wang H."/>
            <person name="Xu D."/>
            <person name="Wang A."/>
            <person name="Fan W."/>
        </authorList>
    </citation>
    <scope>NUCLEOTIDE SEQUENCE</scope>
    <source>
        <strain evidence="3">WSJ</strain>
        <tissue evidence="3">Leaf</tissue>
    </source>
</reference>
<proteinExistence type="predicted"/>
<evidence type="ECO:0000256" key="2">
    <source>
        <dbReference type="ARBA" id="ARBA00023315"/>
    </source>
</evidence>
<keyword evidence="1" id="KW-0808">Transferase</keyword>
<sequence length="463" mass="52049">MATTNNHVTVLEKCRISPPPNTVGQKSLPLTFFDIVWLLFHPIQQLFFYNFPHPKSHFIATIIPKLKHSLSKTLQHFFPFAGNLLVFPSSSKKPEIRHVDGDSLPLIFAECDLDFNHLKGNHPRDCNLFHPLVPRLENAFKETDDIVKIPVFAIQVTIFPNSGFTIGLTNHHSLCDARTRYHFLMAWTSIARHGTDDLFLSNDQLHPFYDRVIQYPTSLDDMILSLPPIQTIDESYRVPELVQHTDRVRATLVLTRTEINSLKKCVLVQVPSLEYVSSFVVGCGFVWSCIAKSRVEVEGKEGEYEVEQFGCAVDWGARLNPPLPPTYFGNCLGPIVATTKTTLIIGDKGFPAAVELFATAIREGVNCKEGVFKDAEEWLERVLQDVPTMTVAGTPKQNVYEVDFGWGKPEKYESISIEFGSISVNAGKESSEGLEIGLWLPAKQMDAFISISKNELENMHSVS</sequence>
<dbReference type="Proteomes" id="UP001229421">
    <property type="component" value="Unassembled WGS sequence"/>
</dbReference>
<dbReference type="InterPro" id="IPR051504">
    <property type="entry name" value="Plant_metabolite_acyltrans"/>
</dbReference>
<dbReference type="Gene3D" id="3.30.559.10">
    <property type="entry name" value="Chloramphenicol acetyltransferase-like domain"/>
    <property type="match status" value="2"/>
</dbReference>
<dbReference type="GO" id="GO:0016747">
    <property type="term" value="F:acyltransferase activity, transferring groups other than amino-acyl groups"/>
    <property type="evidence" value="ECO:0007669"/>
    <property type="project" value="UniProtKB-ARBA"/>
</dbReference>
<dbReference type="PANTHER" id="PTHR31625">
    <property type="match status" value="1"/>
</dbReference>
<dbReference type="AlphaFoldDB" id="A0AAD8JXK1"/>
<evidence type="ECO:0000256" key="1">
    <source>
        <dbReference type="ARBA" id="ARBA00022679"/>
    </source>
</evidence>
<dbReference type="InterPro" id="IPR023213">
    <property type="entry name" value="CAT-like_dom_sf"/>
</dbReference>
<protein>
    <submittedName>
        <fullName evidence="3">Uncharacterized protein</fullName>
    </submittedName>
</protein>
<comment type="caution">
    <text evidence="3">The sequence shown here is derived from an EMBL/GenBank/DDBJ whole genome shotgun (WGS) entry which is preliminary data.</text>
</comment>
<dbReference type="Pfam" id="PF02458">
    <property type="entry name" value="Transferase"/>
    <property type="match status" value="1"/>
</dbReference>
<dbReference type="EMBL" id="JAUHHV010000009">
    <property type="protein sequence ID" value="KAK1412387.1"/>
    <property type="molecule type" value="Genomic_DNA"/>
</dbReference>
<keyword evidence="2" id="KW-0012">Acyltransferase</keyword>
<keyword evidence="4" id="KW-1185">Reference proteome</keyword>
<gene>
    <name evidence="3" type="ORF">QVD17_33598</name>
</gene>
<accession>A0AAD8JXK1</accession>
<name>A0AAD8JXK1_TARER</name>
<evidence type="ECO:0000313" key="3">
    <source>
        <dbReference type="EMBL" id="KAK1412387.1"/>
    </source>
</evidence>